<protein>
    <submittedName>
        <fullName evidence="5">CheY-like chemotaxis protein</fullName>
    </submittedName>
</protein>
<accession>A0A366H2K3</accession>
<proteinExistence type="predicted"/>
<evidence type="ECO:0000256" key="1">
    <source>
        <dbReference type="ARBA" id="ARBA00022553"/>
    </source>
</evidence>
<gene>
    <name evidence="5" type="ORF">DES53_11882</name>
</gene>
<evidence type="ECO:0000256" key="2">
    <source>
        <dbReference type="ARBA" id="ARBA00023012"/>
    </source>
</evidence>
<dbReference type="Gene3D" id="3.40.50.2300">
    <property type="match status" value="1"/>
</dbReference>
<dbReference type="Proteomes" id="UP000253426">
    <property type="component" value="Unassembled WGS sequence"/>
</dbReference>
<dbReference type="InterPro" id="IPR001789">
    <property type="entry name" value="Sig_transdc_resp-reg_receiver"/>
</dbReference>
<dbReference type="CDD" id="cd17546">
    <property type="entry name" value="REC_hyHK_CKI1_RcsC-like"/>
    <property type="match status" value="1"/>
</dbReference>
<reference evidence="5 6" key="1">
    <citation type="submission" date="2018-06" db="EMBL/GenBank/DDBJ databases">
        <title>Genomic Encyclopedia of Type Strains, Phase IV (KMG-IV): sequencing the most valuable type-strain genomes for metagenomic binning, comparative biology and taxonomic classification.</title>
        <authorList>
            <person name="Goeker M."/>
        </authorList>
    </citation>
    <scope>NUCLEOTIDE SEQUENCE [LARGE SCALE GENOMIC DNA]</scope>
    <source>
        <strain evidence="5 6">DSM 25532</strain>
    </source>
</reference>
<comment type="caution">
    <text evidence="5">The sequence shown here is derived from an EMBL/GenBank/DDBJ whole genome shotgun (WGS) entry which is preliminary data.</text>
</comment>
<keyword evidence="2" id="KW-0902">Two-component regulatory system</keyword>
<feature type="domain" description="Response regulatory" evidence="4">
    <location>
        <begin position="4"/>
        <end position="122"/>
    </location>
</feature>
<dbReference type="PANTHER" id="PTHR45339">
    <property type="entry name" value="HYBRID SIGNAL TRANSDUCTION HISTIDINE KINASE J"/>
    <property type="match status" value="1"/>
</dbReference>
<feature type="modified residue" description="4-aspartylphosphate" evidence="3">
    <location>
        <position position="53"/>
    </location>
</feature>
<keyword evidence="1 3" id="KW-0597">Phosphoprotein</keyword>
<dbReference type="RefSeq" id="WP_113962076.1">
    <property type="nucleotide sequence ID" value="NZ_QNRR01000018.1"/>
</dbReference>
<evidence type="ECO:0000313" key="5">
    <source>
        <dbReference type="EMBL" id="RBP36132.1"/>
    </source>
</evidence>
<evidence type="ECO:0000256" key="3">
    <source>
        <dbReference type="PROSITE-ProRule" id="PRU00169"/>
    </source>
</evidence>
<evidence type="ECO:0000259" key="4">
    <source>
        <dbReference type="PROSITE" id="PS50110"/>
    </source>
</evidence>
<dbReference type="GO" id="GO:0000160">
    <property type="term" value="P:phosphorelay signal transduction system"/>
    <property type="evidence" value="ECO:0007669"/>
    <property type="project" value="UniProtKB-KW"/>
</dbReference>
<dbReference type="OrthoDB" id="9790669at2"/>
<dbReference type="PANTHER" id="PTHR45339:SF1">
    <property type="entry name" value="HYBRID SIGNAL TRANSDUCTION HISTIDINE KINASE J"/>
    <property type="match status" value="1"/>
</dbReference>
<evidence type="ECO:0000313" key="6">
    <source>
        <dbReference type="Proteomes" id="UP000253426"/>
    </source>
</evidence>
<dbReference type="AlphaFoldDB" id="A0A366H2K3"/>
<organism evidence="5 6">
    <name type="scientific">Roseimicrobium gellanilyticum</name>
    <dbReference type="NCBI Taxonomy" id="748857"/>
    <lineage>
        <taxon>Bacteria</taxon>
        <taxon>Pseudomonadati</taxon>
        <taxon>Verrucomicrobiota</taxon>
        <taxon>Verrucomicrobiia</taxon>
        <taxon>Verrucomicrobiales</taxon>
        <taxon>Verrucomicrobiaceae</taxon>
        <taxon>Roseimicrobium</taxon>
    </lineage>
</organism>
<name>A0A366H2K3_9BACT</name>
<dbReference type="PROSITE" id="PS50110">
    <property type="entry name" value="RESPONSE_REGULATORY"/>
    <property type="match status" value="1"/>
</dbReference>
<dbReference type="InterPro" id="IPR011006">
    <property type="entry name" value="CheY-like_superfamily"/>
</dbReference>
<dbReference type="SMART" id="SM00448">
    <property type="entry name" value="REC"/>
    <property type="match status" value="1"/>
</dbReference>
<sequence>MPVRFLIADDMPAQQRLMANAVMFLGGESRFAATGHEALRLAEREPFDFILMDLQMPQLGGIAAASYLLHQWSGQAIRPRIMAVTGENPDDTYTLCRAVGMDGFINKPYSMTLLKKNLIHLLTQGHCWKEGPAERLLDLRQIDAGMRGRDEHSMAKAIKEARLMLLTMRTQFNELEAADLVTMANSVVRFAHHHGYVHLAASMKSLATAAETGDARAQFALLVREHDLFEVASQAALAWYRQPQMAKFVEAA</sequence>
<keyword evidence="6" id="KW-1185">Reference proteome</keyword>
<dbReference type="SUPFAM" id="SSF52172">
    <property type="entry name" value="CheY-like"/>
    <property type="match status" value="1"/>
</dbReference>
<dbReference type="Pfam" id="PF00072">
    <property type="entry name" value="Response_reg"/>
    <property type="match status" value="1"/>
</dbReference>
<dbReference type="EMBL" id="QNRR01000018">
    <property type="protein sequence ID" value="RBP36132.1"/>
    <property type="molecule type" value="Genomic_DNA"/>
</dbReference>